<dbReference type="Gene3D" id="1.10.150.850">
    <property type="entry name" value="Spt6, helix-hairpin-helix domain"/>
    <property type="match status" value="1"/>
</dbReference>
<dbReference type="FunFam" id="3.30.505.10:FF:000050">
    <property type="entry name" value="Transcription elongation factor spt6"/>
    <property type="match status" value="1"/>
</dbReference>
<reference evidence="10 12" key="3">
    <citation type="submission" date="2019-11" db="EMBL/GenBank/DDBJ databases">
        <authorList>
            <person name="Jiao W.-B."/>
            <person name="Schneeberger K."/>
        </authorList>
    </citation>
    <scope>NUCLEOTIDE SEQUENCE [LARGE SCALE GENOMIC DNA]</scope>
    <source>
        <strain evidence="12">cv. An-1</strain>
    </source>
</reference>
<evidence type="ECO:0000256" key="7">
    <source>
        <dbReference type="SAM" id="MobiDB-lite"/>
    </source>
</evidence>
<evidence type="ECO:0000313" key="9">
    <source>
        <dbReference type="EMBL" id="OAP14101.1"/>
    </source>
</evidence>
<dbReference type="Gene3D" id="3.30.420.140">
    <property type="entry name" value="YqgF/RNase H-like domain"/>
    <property type="match status" value="1"/>
</dbReference>
<dbReference type="FunFam" id="1.10.10.2740:FF:000002">
    <property type="entry name" value="Transcription elongation factor Spt6"/>
    <property type="match status" value="1"/>
</dbReference>
<dbReference type="PIRSF" id="PIRSF036947">
    <property type="entry name" value="Spt6"/>
    <property type="match status" value="1"/>
</dbReference>
<dbReference type="InterPro" id="IPR012337">
    <property type="entry name" value="RNaseH-like_sf"/>
</dbReference>
<feature type="region of interest" description="Disordered" evidence="7">
    <location>
        <begin position="1"/>
        <end position="209"/>
    </location>
</feature>
<dbReference type="Pfam" id="PF21710">
    <property type="entry name" value="Spt6_S1"/>
    <property type="match status" value="1"/>
</dbReference>
<dbReference type="FunFam" id="1.10.3500.10:FF:000004">
    <property type="entry name" value="Transcription elongation factor spt6"/>
    <property type="match status" value="1"/>
</dbReference>
<protein>
    <recommendedName>
        <fullName evidence="6">Transcription elongation factor spt6</fullName>
    </recommendedName>
</protein>
<feature type="compositionally biased region" description="Basic and acidic residues" evidence="7">
    <location>
        <begin position="132"/>
        <end position="151"/>
    </location>
</feature>
<dbReference type="EMBL" id="LUHQ01000001">
    <property type="protein sequence ID" value="OAP14101.1"/>
    <property type="molecule type" value="Genomic_DNA"/>
</dbReference>
<dbReference type="GO" id="GO:0003676">
    <property type="term" value="F:nucleic acid binding"/>
    <property type="evidence" value="ECO:0007669"/>
    <property type="project" value="InterPro"/>
</dbReference>
<dbReference type="Pfam" id="PF17674">
    <property type="entry name" value="HHH_9"/>
    <property type="match status" value="1"/>
</dbReference>
<feature type="compositionally biased region" description="Acidic residues" evidence="7">
    <location>
        <begin position="152"/>
        <end position="191"/>
    </location>
</feature>
<evidence type="ECO:0000313" key="11">
    <source>
        <dbReference type="Proteomes" id="UP000078284"/>
    </source>
</evidence>
<name>A0A178W8K9_ARATH</name>
<evidence type="ECO:0000256" key="6">
    <source>
        <dbReference type="PIRNR" id="PIRNR036947"/>
    </source>
</evidence>
<dbReference type="InterPro" id="IPR035019">
    <property type="entry name" value="Spt6_SH2_N"/>
</dbReference>
<dbReference type="Pfam" id="PF22706">
    <property type="entry name" value="Tex_central_region"/>
    <property type="match status" value="1"/>
</dbReference>
<dbReference type="SUPFAM" id="SSF55550">
    <property type="entry name" value="SH2 domain"/>
    <property type="match status" value="2"/>
</dbReference>
<keyword evidence="4 6" id="KW-0804">Transcription</keyword>
<dbReference type="GO" id="GO:0009793">
    <property type="term" value="P:embryo development ending in seed dormancy"/>
    <property type="evidence" value="ECO:0007669"/>
    <property type="project" value="UniProtKB-ARBA"/>
</dbReference>
<dbReference type="InterPro" id="IPR032706">
    <property type="entry name" value="Spt6_HHH"/>
</dbReference>
<dbReference type="InterPro" id="IPR037027">
    <property type="entry name" value="YqgF/RNaseH-like_dom_sf"/>
</dbReference>
<feature type="compositionally biased region" description="Gly residues" evidence="7">
    <location>
        <begin position="1539"/>
        <end position="1552"/>
    </location>
</feature>
<evidence type="ECO:0000313" key="10">
    <source>
        <dbReference type="EMBL" id="VYS50081.1"/>
    </source>
</evidence>
<dbReference type="SUPFAM" id="SSF53098">
    <property type="entry name" value="Ribonuclease H-like"/>
    <property type="match status" value="1"/>
</dbReference>
<organism evidence="9 11">
    <name type="scientific">Arabidopsis thaliana</name>
    <name type="common">Mouse-ear cress</name>
    <dbReference type="NCBI Taxonomy" id="3702"/>
    <lineage>
        <taxon>Eukaryota</taxon>
        <taxon>Viridiplantae</taxon>
        <taxon>Streptophyta</taxon>
        <taxon>Embryophyta</taxon>
        <taxon>Tracheophyta</taxon>
        <taxon>Spermatophyta</taxon>
        <taxon>Magnoliopsida</taxon>
        <taxon>eudicotyledons</taxon>
        <taxon>Gunneridae</taxon>
        <taxon>Pentapetalae</taxon>
        <taxon>rosids</taxon>
        <taxon>malvids</taxon>
        <taxon>Brassicales</taxon>
        <taxon>Brassicaceae</taxon>
        <taxon>Camelineae</taxon>
        <taxon>Arabidopsis</taxon>
    </lineage>
</organism>
<dbReference type="InterPro" id="IPR055179">
    <property type="entry name" value="Tex-like_central_region"/>
</dbReference>
<dbReference type="ExpressionAtlas" id="A0A178W8K9">
    <property type="expression patterns" value="baseline and differential"/>
</dbReference>
<evidence type="ECO:0000256" key="2">
    <source>
        <dbReference type="ARBA" id="ARBA00009253"/>
    </source>
</evidence>
<feature type="region of interest" description="Disordered" evidence="7">
    <location>
        <begin position="1429"/>
        <end position="1647"/>
    </location>
</feature>
<reference evidence="11" key="1">
    <citation type="journal article" date="2016" name="Proc. Natl. Acad. Sci. U.S.A.">
        <title>Chromosome-level assembly of Arabidopsis thaliana Ler reveals the extent of translocation and inversion polymorphisms.</title>
        <authorList>
            <person name="Zapata L."/>
            <person name="Ding J."/>
            <person name="Willing E.M."/>
            <person name="Hartwig B."/>
            <person name="Bezdan D."/>
            <person name="Jiao W.B."/>
            <person name="Patel V."/>
            <person name="Velikkakam James G."/>
            <person name="Koornneef M."/>
            <person name="Ossowski S."/>
            <person name="Schneeberger K."/>
        </authorList>
    </citation>
    <scope>NUCLEOTIDE SEQUENCE [LARGE SCALE GENOMIC DNA]</scope>
    <source>
        <strain evidence="11">cv. Landsberg erecta</strain>
    </source>
</reference>
<feature type="compositionally biased region" description="Gly residues" evidence="7">
    <location>
        <begin position="1462"/>
        <end position="1471"/>
    </location>
</feature>
<dbReference type="SUPFAM" id="SSF50249">
    <property type="entry name" value="Nucleic acid-binding proteins"/>
    <property type="match status" value="1"/>
</dbReference>
<dbReference type="Gene3D" id="1.10.3500.10">
    <property type="entry name" value="Tex N-terminal region-like"/>
    <property type="match status" value="1"/>
</dbReference>
<feature type="compositionally biased region" description="Gly residues" evidence="7">
    <location>
        <begin position="1588"/>
        <end position="1600"/>
    </location>
</feature>
<dbReference type="SUPFAM" id="SSF47781">
    <property type="entry name" value="RuvA domain 2-like"/>
    <property type="match status" value="2"/>
</dbReference>
<feature type="compositionally biased region" description="Acidic residues" evidence="7">
    <location>
        <begin position="7"/>
        <end position="20"/>
    </location>
</feature>
<dbReference type="PROSITE" id="PS50126">
    <property type="entry name" value="S1"/>
    <property type="match status" value="1"/>
</dbReference>
<dbReference type="FunFam" id="1.10.150.850:FF:000001">
    <property type="entry name" value="Transcription elongation factor spt6"/>
    <property type="match status" value="1"/>
</dbReference>
<feature type="compositionally biased region" description="Basic residues" evidence="7">
    <location>
        <begin position="103"/>
        <end position="114"/>
    </location>
</feature>
<keyword evidence="5 6" id="KW-0539">Nucleus</keyword>
<keyword evidence="3" id="KW-0805">Transcription regulation</keyword>
<dbReference type="Proteomes" id="UP000426265">
    <property type="component" value="Unassembled WGS sequence"/>
</dbReference>
<dbReference type="GO" id="GO:0005634">
    <property type="term" value="C:nucleus"/>
    <property type="evidence" value="ECO:0007669"/>
    <property type="project" value="UniProtKB-SubCell"/>
</dbReference>
<dbReference type="FunFam" id="3.30.420.140:FF:000006">
    <property type="entry name" value="Transcription elongation factor spt6"/>
    <property type="match status" value="1"/>
</dbReference>
<dbReference type="SMART" id="SM00732">
    <property type="entry name" value="YqgFc"/>
    <property type="match status" value="1"/>
</dbReference>
<reference evidence="9" key="2">
    <citation type="submission" date="2016-03" db="EMBL/GenBank/DDBJ databases">
        <title>Full-length assembly of Arabidopsis thaliana Ler reveals the complement of translocations and inversions.</title>
        <authorList>
            <person name="Zapata L."/>
            <person name="Schneeberger K."/>
            <person name="Ossowski S."/>
        </authorList>
    </citation>
    <scope>NUCLEOTIDE SEQUENCE [LARGE SCALE GENOMIC DNA]</scope>
    <source>
        <tissue evidence="9">Leaf</tissue>
    </source>
</reference>
<dbReference type="Gene3D" id="1.10.10.650">
    <property type="entry name" value="RuvA domain 2-like"/>
    <property type="match status" value="1"/>
</dbReference>
<dbReference type="InterPro" id="IPR035420">
    <property type="entry name" value="Spt6_SH2"/>
</dbReference>
<feature type="compositionally biased region" description="Gly residues" evidence="7">
    <location>
        <begin position="1519"/>
        <end position="1532"/>
    </location>
</feature>
<evidence type="ECO:0000256" key="1">
    <source>
        <dbReference type="ARBA" id="ARBA00004123"/>
    </source>
</evidence>
<evidence type="ECO:0000256" key="4">
    <source>
        <dbReference type="ARBA" id="ARBA00023163"/>
    </source>
</evidence>
<dbReference type="Proteomes" id="UP000078284">
    <property type="component" value="Chromosome 1"/>
</dbReference>
<dbReference type="InterPro" id="IPR012340">
    <property type="entry name" value="NA-bd_OB-fold"/>
</dbReference>
<dbReference type="Pfam" id="PF14632">
    <property type="entry name" value="SPT6_acidic"/>
    <property type="match status" value="1"/>
</dbReference>
<dbReference type="InterPro" id="IPR003029">
    <property type="entry name" value="S1_domain"/>
</dbReference>
<dbReference type="CDD" id="cd09918">
    <property type="entry name" value="SH2_Nterm_SPT6_like"/>
    <property type="match status" value="1"/>
</dbReference>
<dbReference type="InterPro" id="IPR042066">
    <property type="entry name" value="Spt6_death-like"/>
</dbReference>
<dbReference type="SUPFAM" id="SSF158832">
    <property type="entry name" value="Tex N-terminal region-like"/>
    <property type="match status" value="1"/>
</dbReference>
<dbReference type="Gene3D" id="1.10.10.2740">
    <property type="entry name" value="Spt6, Death-like domain"/>
    <property type="match status" value="1"/>
</dbReference>
<evidence type="ECO:0000313" key="12">
    <source>
        <dbReference type="Proteomes" id="UP000426265"/>
    </source>
</evidence>
<dbReference type="InterPro" id="IPR035018">
    <property type="entry name" value="Spt6_SH2_C"/>
</dbReference>
<dbReference type="PANTHER" id="PTHR10145:SF6">
    <property type="entry name" value="TRANSCRIPTION ELONGATION FACTOR SPT6"/>
    <property type="match status" value="1"/>
</dbReference>
<comment type="subcellular location">
    <subcellularLocation>
        <location evidence="1 6">Nucleus</location>
    </subcellularLocation>
</comment>
<dbReference type="Gene3D" id="3.30.505.10">
    <property type="entry name" value="SH2 domain"/>
    <property type="match status" value="2"/>
</dbReference>
<dbReference type="CDD" id="cd09928">
    <property type="entry name" value="SH2_Cterm_SPT6_like"/>
    <property type="match status" value="1"/>
</dbReference>
<evidence type="ECO:0000256" key="3">
    <source>
        <dbReference type="ARBA" id="ARBA00023015"/>
    </source>
</evidence>
<dbReference type="GO" id="GO:0140673">
    <property type="term" value="P:transcription elongation-coupled chromatin remodeling"/>
    <property type="evidence" value="ECO:0007669"/>
    <property type="project" value="InterPro"/>
</dbReference>
<dbReference type="InterPro" id="IPR017072">
    <property type="entry name" value="TF_Spt6"/>
</dbReference>
<dbReference type="FunFam" id="3.30.505.10:FF:000047">
    <property type="entry name" value="Transcription elongation factor spt6"/>
    <property type="match status" value="1"/>
</dbReference>
<feature type="domain" description="S1 motif" evidence="8">
    <location>
        <begin position="1103"/>
        <end position="1174"/>
    </location>
</feature>
<dbReference type="InterPro" id="IPR006641">
    <property type="entry name" value="YqgF/RNaseH-like_dom"/>
</dbReference>
<comment type="function">
    <text evidence="6">Transcription elongation factor that enhances transcription elongation by RNA polymerase II (RNAPII).</text>
</comment>
<dbReference type="InterPro" id="IPR049540">
    <property type="entry name" value="Spt6-like_S1"/>
</dbReference>
<dbReference type="FunFam" id="1.10.10.650:FF:000003">
    <property type="entry name" value="Transcription elongation factor spt6"/>
    <property type="match status" value="1"/>
</dbReference>
<evidence type="ECO:0000256" key="5">
    <source>
        <dbReference type="ARBA" id="ARBA00023242"/>
    </source>
</evidence>
<feature type="compositionally biased region" description="Basic and acidic residues" evidence="7">
    <location>
        <begin position="21"/>
        <end position="30"/>
    </location>
</feature>
<gene>
    <name evidence="9" type="ordered locus">AXX17_At1g59070</name>
    <name evidence="10" type="ORF">AN1_LOCUS5552</name>
</gene>
<dbReference type="SMART" id="SM00316">
    <property type="entry name" value="S1"/>
    <property type="match status" value="1"/>
</dbReference>
<dbReference type="EMBL" id="CACRSJ010000104">
    <property type="protein sequence ID" value="VYS50081.1"/>
    <property type="molecule type" value="Genomic_DNA"/>
</dbReference>
<dbReference type="PANTHER" id="PTHR10145">
    <property type="entry name" value="TRANSCRIPTION ELONGATION FACTOR SPT6"/>
    <property type="match status" value="1"/>
</dbReference>
<proteinExistence type="inferred from homology"/>
<dbReference type="Pfam" id="PF14635">
    <property type="entry name" value="HHH_7"/>
    <property type="match status" value="1"/>
</dbReference>
<comment type="similarity">
    <text evidence="2 6">Belongs to the SPT6 family.</text>
</comment>
<dbReference type="InterPro" id="IPR023319">
    <property type="entry name" value="Tex-like_HTH_dom_sf"/>
</dbReference>
<dbReference type="InterPro" id="IPR041692">
    <property type="entry name" value="HHH_9"/>
</dbReference>
<dbReference type="Gene3D" id="2.40.50.140">
    <property type="entry name" value="Nucleic acid-binding proteins"/>
    <property type="match status" value="1"/>
</dbReference>
<sequence>MARNAISDDEEDHELEDDDGEPVHGDPAEHDENDDEEDDDDVGNEYENDGFIVNDEDEEEEEEEDEERKDSDEERQKKKKKRKKKDEGLDEDDYLLLQDNNVKFKKRQYKRLKKAQREQGNGQGESSDDEFDSRGGTRRSAEDKIKDRLFDDVDVDDPPDDVGDEEDLVVEEDVVGSEDEMADFIVDEDDEHGPPKRGNSKKKKYRQGSDITAMRDANEIFGDVDELLTIRKKGLASNERMERRLEDEFEPTVLSEKYMTGNDDEIRQLDIPERMQISEESTGSPPVDEISIEEESNWIYAQLASQLRESDGTFDGRGFSVNKDDIAKFLELHHVQKLEIPFIAMYRKEQCRSLLDTGDFDGANQGKKPETKWHKVFWMIHDLDKKWLLLRKRKMALHGYYTKRYEEESRRVYDETRLNLNQYLFESVIKSLKVAETEREVDDVDSKFNLHFPPGEIGVDEGQYKRPKRKSQYSICSKAGLWEVANKFGYSAEQLGLALSLEKLVDELEDAKETPEEMAKNFVCAMFENSLAVLKGARHMAAVEISCEPSVKKYVRGIYMENAVVSTSPTADGNTVIDSFHQFSGIKWLREKPLSKFEGAQWLLIQKGEEEKLLQVTFKLPENYMNRLISDCNEHYLSVGVSKYAQLWNEQRKLILEDALHAFLLPSMEKEARSLLTSRAKSRLLSEYGQALWNKVSAGPYQKKEMDINLDEEAAPRVMACCWGPGKPPNTFVMLDSSGEVLDVLYAGSLTSRSQNVNDQQRKKSDQDRVLKFMMDHQPHVVALGAVNLSCTRLKDDIYEVIFQMVEEKPRDVGHGMDDLSIVYVDESLPRLYENSRISGEQLPQQSGNVRRAVALGRYLQNPLAMVATLCGPGREILSWKLHPLENFLQLDEKYGMVEQVMVDITNQVGIDINLAASHDWFFSPLQFISGLGPRKAASLQRSLVRAGSIFVRKDLIMHGLGKKVFVNAAGFLRIRRSGLAASSSQFIDLLDDTRIHPESYSLAQELAKDIYDEDVRGDSNDDEDAIEMAIEHVRDRPASLRKVVLDEYLASKKRENKKETYSNIIRELSCGFQDWRIPFKEPSPDEEFYMISGETEDTIAEGRIVQASVRRLQNGRAICVLDSGLTGMLMKEDFSDDGRDIVDLADQLKEGDILTCKIKSIQKQRYQVFLICKESEMRNNRHQHNQNVDAYYHEDRNSLQLVKEKARKEKELVRKHFKSRMIVHPRFQNITADQATEYLSDKDFGESIVRPSSRGLNFLTLTLKIYDGVYAHKEIAEGGKENKDITSLQCIGKTLTIGEDTFEDLDEVMDRYVDPLVSHLKTMLNYRKFRKGTKSEVDDLLRIEKGENPSRIVYCFGISHEHPGTFILSYIRSTNPHHEYIGLYPKGFKFRKRMFEDIDRLVAYFQRHIDDPLQESAPSIRSIAAKVPMRSPADHGSSGGSGWGSSQSEGGWKGNSDRSGSGRGGEYRNGGGRDGHPSGAPRPYGGRGRGRGRGRRDDMNSDRQDGNGDWGNNDTGTADGGWGNSGGGGWGSESAGKKTGGGSTGGWGSESGGNKSDGAGSWGSGSGGGGSGGWGNDSGGKKSSEDGGFGSGSGGGGSDWGNESGGKKSSADGGWGSESGGKKSDGEGGWGNEPSSRKSDGGGGGW</sequence>
<dbReference type="Pfam" id="PF14639">
    <property type="entry name" value="YqgF"/>
    <property type="match status" value="1"/>
</dbReference>
<dbReference type="Pfam" id="PF14633">
    <property type="entry name" value="SH2_2"/>
    <property type="match status" value="1"/>
</dbReference>
<dbReference type="InterPro" id="IPR010994">
    <property type="entry name" value="RuvA_2-like"/>
</dbReference>
<feature type="compositionally biased region" description="Gly residues" evidence="7">
    <location>
        <begin position="1561"/>
        <end position="1579"/>
    </location>
</feature>
<dbReference type="InterPro" id="IPR028083">
    <property type="entry name" value="Spt6_acidic_N_dom"/>
</dbReference>
<dbReference type="InterPro" id="IPR028231">
    <property type="entry name" value="Spt6_YqgF"/>
</dbReference>
<dbReference type="InterPro" id="IPR036860">
    <property type="entry name" value="SH2_dom_sf"/>
</dbReference>
<feature type="compositionally biased region" description="Acidic residues" evidence="7">
    <location>
        <begin position="31"/>
        <end position="67"/>
    </location>
</feature>
<evidence type="ECO:0000259" key="8">
    <source>
        <dbReference type="PROSITE" id="PS50126"/>
    </source>
</evidence>
<accession>A0A178W8K9</accession>
<dbReference type="InterPro" id="IPR023323">
    <property type="entry name" value="Tex-like_dom_sf"/>
</dbReference>
<feature type="compositionally biased region" description="Basic and acidic residues" evidence="7">
    <location>
        <begin position="1496"/>
        <end position="1507"/>
    </location>
</feature>
<dbReference type="FunFam" id="2.40.50.140:FF:000256">
    <property type="entry name" value="Transcription elongation factor spt6"/>
    <property type="match status" value="1"/>
</dbReference>